<protein>
    <submittedName>
        <fullName evidence="2">Uncharacterized protein</fullName>
    </submittedName>
</protein>
<reference evidence="2 3" key="1">
    <citation type="submission" date="2023-07" db="EMBL/GenBank/DDBJ databases">
        <title>Comparative genomics of wheat-associated soil bacteria to identify genetic determinants of phenazine resistance.</title>
        <authorList>
            <person name="Mouncey N."/>
        </authorList>
    </citation>
    <scope>NUCLEOTIDE SEQUENCE [LARGE SCALE GENOMIC DNA]</scope>
    <source>
        <strain evidence="2 3">W4I9-1</strain>
    </source>
</reference>
<dbReference type="EMBL" id="JAUSXV010000001">
    <property type="protein sequence ID" value="MDQ0646165.1"/>
    <property type="molecule type" value="Genomic_DNA"/>
</dbReference>
<proteinExistence type="predicted"/>
<evidence type="ECO:0000313" key="3">
    <source>
        <dbReference type="Proteomes" id="UP001244427"/>
    </source>
</evidence>
<dbReference type="RefSeq" id="WP_307292876.1">
    <property type="nucleotide sequence ID" value="NZ_JAUSXV010000001.1"/>
</dbReference>
<sequence>MDAALDDELRVLRARAYGPAADIAGDPVAAMRLRELEDLRAQAQSGVQIETAPPPLAEEASDAAAGAAIATVPLVDAPLAHGPVLVEQEGEHPITGSRSFLLRHRRALWLSSVVASAAAAAAITYAAVSFSPVTVSSNAPQIATLTPSPLSEIPIGFFGLTEDSPVWDFHGLTFFVGASGLNGAVGDPCLNVFETDQLPTAEEVSSGSYGYGGISFSACQAGAFPATIEMPLDGPAGDIVPSALRTQFPEGKALQFVLDGDRIGVFLDSGG</sequence>
<evidence type="ECO:0000256" key="1">
    <source>
        <dbReference type="SAM" id="Phobius"/>
    </source>
</evidence>
<keyword evidence="3" id="KW-1185">Reference proteome</keyword>
<evidence type="ECO:0000313" key="2">
    <source>
        <dbReference type="EMBL" id="MDQ0646165.1"/>
    </source>
</evidence>
<keyword evidence="1" id="KW-0812">Transmembrane</keyword>
<feature type="transmembrane region" description="Helical" evidence="1">
    <location>
        <begin position="107"/>
        <end position="128"/>
    </location>
</feature>
<dbReference type="AlphaFoldDB" id="A0AAW8ERX0"/>
<comment type="caution">
    <text evidence="2">The sequence shown here is derived from an EMBL/GenBank/DDBJ whole genome shotgun (WGS) entry which is preliminary data.</text>
</comment>
<keyword evidence="1" id="KW-1133">Transmembrane helix</keyword>
<keyword evidence="1" id="KW-0472">Membrane</keyword>
<gene>
    <name evidence="2" type="ORF">QFZ53_000361</name>
</gene>
<organism evidence="2 3">
    <name type="scientific">Microbacterium natoriense</name>
    <dbReference type="NCBI Taxonomy" id="284570"/>
    <lineage>
        <taxon>Bacteria</taxon>
        <taxon>Bacillati</taxon>
        <taxon>Actinomycetota</taxon>
        <taxon>Actinomycetes</taxon>
        <taxon>Micrococcales</taxon>
        <taxon>Microbacteriaceae</taxon>
        <taxon>Microbacterium</taxon>
    </lineage>
</organism>
<dbReference type="Proteomes" id="UP001244427">
    <property type="component" value="Unassembled WGS sequence"/>
</dbReference>
<name>A0AAW8ERX0_9MICO</name>
<accession>A0AAW8ERX0</accession>